<evidence type="ECO:0000256" key="2">
    <source>
        <dbReference type="SAM" id="Phobius"/>
    </source>
</evidence>
<gene>
    <name evidence="3" type="ORF">ACAOBT_LOCUS9324</name>
</gene>
<comment type="caution">
    <text evidence="3">The sequence shown here is derived from an EMBL/GenBank/DDBJ whole genome shotgun (WGS) entry which is preliminary data.</text>
</comment>
<feature type="region of interest" description="Disordered" evidence="1">
    <location>
        <begin position="153"/>
        <end position="181"/>
    </location>
</feature>
<accession>A0A9P0KCP2</accession>
<protein>
    <submittedName>
        <fullName evidence="3">Uncharacterized protein</fullName>
    </submittedName>
</protein>
<keyword evidence="2" id="KW-0472">Membrane</keyword>
<keyword evidence="2" id="KW-0812">Transmembrane</keyword>
<reference evidence="3" key="1">
    <citation type="submission" date="2022-03" db="EMBL/GenBank/DDBJ databases">
        <authorList>
            <person name="Sayadi A."/>
        </authorList>
    </citation>
    <scope>NUCLEOTIDE SEQUENCE</scope>
</reference>
<feature type="transmembrane region" description="Helical" evidence="2">
    <location>
        <begin position="202"/>
        <end position="218"/>
    </location>
</feature>
<evidence type="ECO:0000313" key="3">
    <source>
        <dbReference type="EMBL" id="CAH1971220.1"/>
    </source>
</evidence>
<dbReference type="AlphaFoldDB" id="A0A9P0KCP2"/>
<keyword evidence="2" id="KW-1133">Transmembrane helix</keyword>
<evidence type="ECO:0000256" key="1">
    <source>
        <dbReference type="SAM" id="MobiDB-lite"/>
    </source>
</evidence>
<evidence type="ECO:0000313" key="4">
    <source>
        <dbReference type="Proteomes" id="UP001152888"/>
    </source>
</evidence>
<sequence>MCEIKLVDKFESRYFRNGKRYRGAVFARFLTNSLGTRTGFNRYISFSYPLIQVPTPGIRCTKKHDCHASLGVRSICTKRMECACKPFHHIHMGQCVKNRDLDDACDHDHQCYCGAGCENRIACIEKQCSCREGYKPYGSRRCVDDPLSVKHHHQGHHHASETSAVSHHHHHHNVTTERSFDEPRVENIGANKLQAMSASSTLATNLSIVITTALVLLLRT</sequence>
<dbReference type="Proteomes" id="UP001152888">
    <property type="component" value="Unassembled WGS sequence"/>
</dbReference>
<keyword evidence="4" id="KW-1185">Reference proteome</keyword>
<dbReference type="EMBL" id="CAKOFQ010006783">
    <property type="protein sequence ID" value="CAH1971220.1"/>
    <property type="molecule type" value="Genomic_DNA"/>
</dbReference>
<dbReference type="OrthoDB" id="504708at2759"/>
<proteinExistence type="predicted"/>
<name>A0A9P0KCP2_ACAOB</name>
<organism evidence="3 4">
    <name type="scientific">Acanthoscelides obtectus</name>
    <name type="common">Bean weevil</name>
    <name type="synonym">Bruchus obtectus</name>
    <dbReference type="NCBI Taxonomy" id="200917"/>
    <lineage>
        <taxon>Eukaryota</taxon>
        <taxon>Metazoa</taxon>
        <taxon>Ecdysozoa</taxon>
        <taxon>Arthropoda</taxon>
        <taxon>Hexapoda</taxon>
        <taxon>Insecta</taxon>
        <taxon>Pterygota</taxon>
        <taxon>Neoptera</taxon>
        <taxon>Endopterygota</taxon>
        <taxon>Coleoptera</taxon>
        <taxon>Polyphaga</taxon>
        <taxon>Cucujiformia</taxon>
        <taxon>Chrysomeloidea</taxon>
        <taxon>Chrysomelidae</taxon>
        <taxon>Bruchinae</taxon>
        <taxon>Bruchini</taxon>
        <taxon>Acanthoscelides</taxon>
    </lineage>
</organism>